<dbReference type="PANTHER" id="PTHR37809">
    <property type="entry name" value="RIBOSOMAL PROTEIN S12 METHYLTHIOTRANSFERASE ACCESSORY FACTOR YCAO"/>
    <property type="match status" value="1"/>
</dbReference>
<organism evidence="2 3">
    <name type="scientific">Calothrix parasitica NIES-267</name>
    <dbReference type="NCBI Taxonomy" id="1973488"/>
    <lineage>
        <taxon>Bacteria</taxon>
        <taxon>Bacillati</taxon>
        <taxon>Cyanobacteriota</taxon>
        <taxon>Cyanophyceae</taxon>
        <taxon>Nostocales</taxon>
        <taxon>Calotrichaceae</taxon>
        <taxon>Calothrix</taxon>
    </lineage>
</organism>
<dbReference type="InterPro" id="IPR027624">
    <property type="entry name" value="TOMM_cyclo_SagD"/>
</dbReference>
<dbReference type="OrthoDB" id="2379922at2"/>
<dbReference type="NCBIfam" id="TIGR00702">
    <property type="entry name" value="YcaO-type kinase domain"/>
    <property type="match status" value="1"/>
</dbReference>
<dbReference type="InterPro" id="IPR035985">
    <property type="entry name" value="Ubiquitin-activating_enz"/>
</dbReference>
<dbReference type="InterPro" id="IPR049274">
    <property type="entry name" value="LynD/TruD_wHTH-like"/>
</dbReference>
<dbReference type="Gene3D" id="3.30.40.250">
    <property type="match status" value="1"/>
</dbReference>
<dbReference type="SUPFAM" id="SSF69572">
    <property type="entry name" value="Activating enzymes of the ubiquitin-like proteins"/>
    <property type="match status" value="1"/>
</dbReference>
<dbReference type="PROSITE" id="PS51664">
    <property type="entry name" value="YCAO"/>
    <property type="match status" value="1"/>
</dbReference>
<evidence type="ECO:0000313" key="2">
    <source>
        <dbReference type="EMBL" id="BAY84767.1"/>
    </source>
</evidence>
<accession>A0A1Z4LU36</accession>
<protein>
    <recommendedName>
        <fullName evidence="1">YcaO domain-containing protein</fullName>
    </recommendedName>
</protein>
<dbReference type="NCBIfam" id="TIGR03882">
    <property type="entry name" value="cyclo_dehyd_2"/>
    <property type="match status" value="1"/>
</dbReference>
<dbReference type="Proteomes" id="UP000218418">
    <property type="component" value="Chromosome"/>
</dbReference>
<dbReference type="Pfam" id="PF02624">
    <property type="entry name" value="YcaO"/>
    <property type="match status" value="1"/>
</dbReference>
<dbReference type="Pfam" id="PF21084">
    <property type="entry name" value="WHD_DUF4423_like"/>
    <property type="match status" value="1"/>
</dbReference>
<dbReference type="GO" id="GO:0008641">
    <property type="term" value="F:ubiquitin-like modifier activating enzyme activity"/>
    <property type="evidence" value="ECO:0007669"/>
    <property type="project" value="InterPro"/>
</dbReference>
<feature type="domain" description="YcaO" evidence="1">
    <location>
        <begin position="395"/>
        <end position="769"/>
    </location>
</feature>
<evidence type="ECO:0000259" key="1">
    <source>
        <dbReference type="PROSITE" id="PS51664"/>
    </source>
</evidence>
<proteinExistence type="predicted"/>
<evidence type="ECO:0000313" key="3">
    <source>
        <dbReference type="Proteomes" id="UP000218418"/>
    </source>
</evidence>
<dbReference type="Gene3D" id="3.90.930.60">
    <property type="match status" value="1"/>
</dbReference>
<dbReference type="PANTHER" id="PTHR37809:SF1">
    <property type="entry name" value="RIBOSOMAL PROTEIN S12 METHYLTHIOTRANSFERASE ACCESSORY FACTOR YCAO"/>
    <property type="match status" value="1"/>
</dbReference>
<dbReference type="NCBIfam" id="TIGR03604">
    <property type="entry name" value="TOMM_cyclo_SagD"/>
    <property type="match status" value="1"/>
</dbReference>
<dbReference type="EMBL" id="AP018227">
    <property type="protein sequence ID" value="BAY84767.1"/>
    <property type="molecule type" value="Genomic_DNA"/>
</dbReference>
<gene>
    <name evidence="2" type="ORF">NIES267_42640</name>
</gene>
<dbReference type="Gene3D" id="3.40.50.720">
    <property type="entry name" value="NAD(P)-binding Rossmann-like Domain"/>
    <property type="match status" value="1"/>
</dbReference>
<keyword evidence="3" id="KW-1185">Reference proteome</keyword>
<dbReference type="InterPro" id="IPR022291">
    <property type="entry name" value="Bacteriocin_synth_cyclodeHase"/>
</dbReference>
<dbReference type="InterPro" id="IPR003776">
    <property type="entry name" value="YcaO-like_dom"/>
</dbReference>
<name>A0A1Z4LU36_9CYAN</name>
<dbReference type="Gene3D" id="3.30.160.660">
    <property type="match status" value="1"/>
</dbReference>
<dbReference type="AlphaFoldDB" id="A0A1Z4LU36"/>
<reference evidence="2 3" key="1">
    <citation type="submission" date="2017-06" db="EMBL/GenBank/DDBJ databases">
        <title>Genome sequencing of cyanobaciteial culture collection at National Institute for Environmental Studies (NIES).</title>
        <authorList>
            <person name="Hirose Y."/>
            <person name="Shimura Y."/>
            <person name="Fujisawa T."/>
            <person name="Nakamura Y."/>
            <person name="Kawachi M."/>
        </authorList>
    </citation>
    <scope>NUCLEOTIDE SEQUENCE [LARGE SCALE GENOMIC DNA]</scope>
    <source>
        <strain evidence="2 3">NIES-267</strain>
    </source>
</reference>
<dbReference type="Gene3D" id="3.30.1330.230">
    <property type="match status" value="2"/>
</dbReference>
<sequence length="769" mass="87237">MLDKPQLNPSYSVETIEADKLFLLSEREAATLSDRYSCQIAALVDGESNIDTIIDKIQQSLLEYQTSTPEASSFFQEVLNVSIQVQYAFLQMVKNGYLVQQDNSFPSQVEIFCHHLNIDPDLAYQRLQSTKVAVKTFGSVAVDDLIAMLEPLKIQVAEVGDLTVVLTDDYLNPELLEFNQQTLESQSPWMLVKPLGTIIWIGPLFYPHTTACWECLAKRLRDNRPIEGFIQRKKEIAIPLAPPLGFLASTVQTALGMVATEVFKWIIKGENKQLENNLLAYDTIALKTENHRLVKRPQCSSCGVMAQGLTNNPLPVVLGHRKKTFTADGGHRSCSPQETLRKYQHHISPITGVVRELTKIPGNQLTHNYIAKHHFLSVFDDLTSLQQNLGGRSAGKGKTDYQAMASGFCEAIERYSGVFQGDEVTEKGSYQQMGDKVIHPNVCMNFSQQQYLNREQWNADCPGWFQKIPEPFDEERVIDWTPIWSLTHQEFKYLPSAYCYYGYHPSYKPDCWADSNGCATGNNLEEAILQGFMELVERDSVALWWYNCLEKPQVDLDSFDEPYFYSLKQYYQSINRRIWVLDITSDLNIPVFAAISCRSDERKVEDIVLGYGAHFDAKIAISRALTEVNQILPNVLLAKADGSTQYPPSADSLAVDWWKTATLADKPYLVPNLGIRAKTSSDYTQITGYDLLEDIKLCQGIVEKNGMEMLVLDQTRADIGLRVAKVIVPGMRHMWKRLAPGRLYDVPVKMGWLQEPLTENRLNPFPMWM</sequence>